<proteinExistence type="predicted"/>
<evidence type="ECO:0000313" key="2">
    <source>
        <dbReference type="Proteomes" id="UP000789366"/>
    </source>
</evidence>
<organism evidence="1 2">
    <name type="scientific">Cetraspora pellucida</name>
    <dbReference type="NCBI Taxonomy" id="1433469"/>
    <lineage>
        <taxon>Eukaryota</taxon>
        <taxon>Fungi</taxon>
        <taxon>Fungi incertae sedis</taxon>
        <taxon>Mucoromycota</taxon>
        <taxon>Glomeromycotina</taxon>
        <taxon>Glomeromycetes</taxon>
        <taxon>Diversisporales</taxon>
        <taxon>Gigasporaceae</taxon>
        <taxon>Cetraspora</taxon>
    </lineage>
</organism>
<protein>
    <submittedName>
        <fullName evidence="1">9169_t:CDS:1</fullName>
    </submittedName>
</protein>
<dbReference type="Proteomes" id="UP000789366">
    <property type="component" value="Unassembled WGS sequence"/>
</dbReference>
<gene>
    <name evidence="1" type="ORF">SPELUC_LOCUS9985</name>
</gene>
<keyword evidence="2" id="KW-1185">Reference proteome</keyword>
<name>A0ACA9NYD2_9GLOM</name>
<evidence type="ECO:0000313" key="1">
    <source>
        <dbReference type="EMBL" id="CAG8677635.1"/>
    </source>
</evidence>
<comment type="caution">
    <text evidence="1">The sequence shown here is derived from an EMBL/GenBank/DDBJ whole genome shotgun (WGS) entry which is preliminary data.</text>
</comment>
<dbReference type="EMBL" id="CAJVPW010017630">
    <property type="protein sequence ID" value="CAG8677635.1"/>
    <property type="molecule type" value="Genomic_DNA"/>
</dbReference>
<accession>A0ACA9NYD2</accession>
<reference evidence="1" key="1">
    <citation type="submission" date="2021-06" db="EMBL/GenBank/DDBJ databases">
        <authorList>
            <person name="Kallberg Y."/>
            <person name="Tangrot J."/>
            <person name="Rosling A."/>
        </authorList>
    </citation>
    <scope>NUCLEOTIDE SEQUENCE</scope>
    <source>
        <strain evidence="1">28 12/20/2015</strain>
    </source>
</reference>
<sequence>MQMGYPLEERFCLKNKSKHAFEKIIKMYENDVVLFDNSVESIDEDDYIDYHGERDFYDMDIKDDKYDISTERLSQLDDFIETIVKEVVDKIKQGNQYITIKFDKNDIITSEVYKTKLSCFTSSGLG</sequence>
<feature type="non-terminal residue" evidence="1">
    <location>
        <position position="126"/>
    </location>
</feature>